<accession>D8LEL1</accession>
<evidence type="ECO:0000313" key="2">
    <source>
        <dbReference type="EMBL" id="CBN78574.1"/>
    </source>
</evidence>
<dbReference type="EMBL" id="FN649749">
    <property type="protein sequence ID" value="CBN78574.1"/>
    <property type="molecule type" value="Genomic_DNA"/>
</dbReference>
<gene>
    <name evidence="2" type="ORF">Esi_0132_0031</name>
</gene>
<proteinExistence type="predicted"/>
<organism evidence="2 3">
    <name type="scientific">Ectocarpus siliculosus</name>
    <name type="common">Brown alga</name>
    <name type="synonym">Conferva siliculosa</name>
    <dbReference type="NCBI Taxonomy" id="2880"/>
    <lineage>
        <taxon>Eukaryota</taxon>
        <taxon>Sar</taxon>
        <taxon>Stramenopiles</taxon>
        <taxon>Ochrophyta</taxon>
        <taxon>PX clade</taxon>
        <taxon>Phaeophyceae</taxon>
        <taxon>Ectocarpales</taxon>
        <taxon>Ectocarpaceae</taxon>
        <taxon>Ectocarpus</taxon>
    </lineage>
</organism>
<dbReference type="InParanoid" id="D8LEL1"/>
<dbReference type="AlphaFoldDB" id="D8LEL1"/>
<feature type="region of interest" description="Disordered" evidence="1">
    <location>
        <begin position="92"/>
        <end position="111"/>
    </location>
</feature>
<reference evidence="2 3" key="1">
    <citation type="journal article" date="2010" name="Nature">
        <title>The Ectocarpus genome and the independent evolution of multicellularity in brown algae.</title>
        <authorList>
            <person name="Cock J.M."/>
            <person name="Sterck L."/>
            <person name="Rouze P."/>
            <person name="Scornet D."/>
            <person name="Allen A.E."/>
            <person name="Amoutzias G."/>
            <person name="Anthouard V."/>
            <person name="Artiguenave F."/>
            <person name="Aury J.M."/>
            <person name="Badger J.H."/>
            <person name="Beszteri B."/>
            <person name="Billiau K."/>
            <person name="Bonnet E."/>
            <person name="Bothwell J.H."/>
            <person name="Bowler C."/>
            <person name="Boyen C."/>
            <person name="Brownlee C."/>
            <person name="Carrano C.J."/>
            <person name="Charrier B."/>
            <person name="Cho G.Y."/>
            <person name="Coelho S.M."/>
            <person name="Collen J."/>
            <person name="Corre E."/>
            <person name="Da Silva C."/>
            <person name="Delage L."/>
            <person name="Delaroque N."/>
            <person name="Dittami S.M."/>
            <person name="Doulbeau S."/>
            <person name="Elias M."/>
            <person name="Farnham G."/>
            <person name="Gachon C.M."/>
            <person name="Gschloessl B."/>
            <person name="Heesch S."/>
            <person name="Jabbari K."/>
            <person name="Jubin C."/>
            <person name="Kawai H."/>
            <person name="Kimura K."/>
            <person name="Kloareg B."/>
            <person name="Kupper F.C."/>
            <person name="Lang D."/>
            <person name="Le Bail A."/>
            <person name="Leblanc C."/>
            <person name="Lerouge P."/>
            <person name="Lohr M."/>
            <person name="Lopez P.J."/>
            <person name="Martens C."/>
            <person name="Maumus F."/>
            <person name="Michel G."/>
            <person name="Miranda-Saavedra D."/>
            <person name="Morales J."/>
            <person name="Moreau H."/>
            <person name="Motomura T."/>
            <person name="Nagasato C."/>
            <person name="Napoli C.A."/>
            <person name="Nelson D.R."/>
            <person name="Nyvall-Collen P."/>
            <person name="Peters A.F."/>
            <person name="Pommier C."/>
            <person name="Potin P."/>
            <person name="Poulain J."/>
            <person name="Quesneville H."/>
            <person name="Read B."/>
            <person name="Rensing S.A."/>
            <person name="Ritter A."/>
            <person name="Rousvoal S."/>
            <person name="Samanta M."/>
            <person name="Samson G."/>
            <person name="Schroeder D.C."/>
            <person name="Segurens B."/>
            <person name="Strittmatter M."/>
            <person name="Tonon T."/>
            <person name="Tregear J.W."/>
            <person name="Valentin K."/>
            <person name="von Dassow P."/>
            <person name="Yamagishi T."/>
            <person name="Van de Peer Y."/>
            <person name="Wincker P."/>
        </authorList>
    </citation>
    <scope>NUCLEOTIDE SEQUENCE [LARGE SCALE GENOMIC DNA]</scope>
    <source>
        <strain evidence="3">Ec32 / CCAP1310/4</strain>
    </source>
</reference>
<dbReference type="OrthoDB" id="10598778at2759"/>
<evidence type="ECO:0000256" key="1">
    <source>
        <dbReference type="SAM" id="MobiDB-lite"/>
    </source>
</evidence>
<name>D8LEL1_ECTSI</name>
<evidence type="ECO:0000313" key="3">
    <source>
        <dbReference type="Proteomes" id="UP000002630"/>
    </source>
</evidence>
<dbReference type="Proteomes" id="UP000002630">
    <property type="component" value="Linkage Group LG24"/>
</dbReference>
<dbReference type="EMBL" id="FN647950">
    <property type="protein sequence ID" value="CBN78574.1"/>
    <property type="molecule type" value="Genomic_DNA"/>
</dbReference>
<protein>
    <submittedName>
        <fullName evidence="2">Uncharacterized protein</fullName>
    </submittedName>
</protein>
<keyword evidence="3" id="KW-1185">Reference proteome</keyword>
<sequence>MPYLVPCPPSYPPAHLRPNRTLSIFTVTGQLADAYLHQAAALWITERYIAFISSCVMFSLSLGAPARQLFFNPLESSDPEVSDALARRKDRRAAIGGDSTAPTNSTVDGADSEMSESTLWTYEKVAAMPSVSAVFDEFARKALCQESILFLKDVTRPVL</sequence>